<proteinExistence type="predicted"/>
<name>A0ABX1PN00_9RHOO</name>
<dbReference type="InterPro" id="IPR003812">
    <property type="entry name" value="Fido"/>
</dbReference>
<dbReference type="EMBL" id="WTVG01000048">
    <property type="protein sequence ID" value="NMG25947.1"/>
    <property type="molecule type" value="Genomic_DNA"/>
</dbReference>
<dbReference type="PANTHER" id="PTHR13504">
    <property type="entry name" value="FIDO DOMAIN-CONTAINING PROTEIN DDB_G0283145"/>
    <property type="match status" value="1"/>
</dbReference>
<reference evidence="2" key="1">
    <citation type="submission" date="2019-12" db="EMBL/GenBank/DDBJ databases">
        <title>Comparative genomics gives insights into the taxonomy of the Azoarcus-Aromatoleum group and reveals separate origins of nif in the plant-associated Azoarcus and non-plant-associated Aromatoleum sub-groups.</title>
        <authorList>
            <person name="Lafos M."/>
            <person name="Maluk M."/>
            <person name="Batista M."/>
            <person name="Junghare M."/>
            <person name="Carmona M."/>
            <person name="Faoro H."/>
            <person name="Cruz L.M."/>
            <person name="Battistoni F."/>
            <person name="De Souza E."/>
            <person name="Pedrosa F."/>
            <person name="Chen W.-M."/>
            <person name="Poole P.S."/>
            <person name="Dixon R.A."/>
            <person name="James E.K."/>
        </authorList>
    </citation>
    <scope>NUCLEOTIDE SEQUENCE</scope>
    <source>
        <strain evidence="2">LuFRes1</strain>
    </source>
</reference>
<dbReference type="RefSeq" id="WP_169119287.1">
    <property type="nucleotide sequence ID" value="NZ_WTVG02000035.1"/>
</dbReference>
<organism evidence="2 3">
    <name type="scientific">Aromatoleum anaerobium</name>
    <dbReference type="NCBI Taxonomy" id="182180"/>
    <lineage>
        <taxon>Bacteria</taxon>
        <taxon>Pseudomonadati</taxon>
        <taxon>Pseudomonadota</taxon>
        <taxon>Betaproteobacteria</taxon>
        <taxon>Rhodocyclales</taxon>
        <taxon>Rhodocyclaceae</taxon>
        <taxon>Aromatoleum</taxon>
    </lineage>
</organism>
<accession>A0ABX1PN00</accession>
<evidence type="ECO:0000313" key="2">
    <source>
        <dbReference type="EMBL" id="NMG25947.1"/>
    </source>
</evidence>
<comment type="caution">
    <text evidence="2">The sequence shown here is derived from an EMBL/GenBank/DDBJ whole genome shotgun (WGS) entry which is preliminary data.</text>
</comment>
<gene>
    <name evidence="2" type="ORF">GO606_14725</name>
</gene>
<protein>
    <submittedName>
        <fullName evidence="2">Cell filamentation protein Fic</fullName>
    </submittedName>
</protein>
<dbReference type="Proteomes" id="UP000615989">
    <property type="component" value="Unassembled WGS sequence"/>
</dbReference>
<dbReference type="InterPro" id="IPR040198">
    <property type="entry name" value="Fido_containing"/>
</dbReference>
<dbReference type="PROSITE" id="PS51459">
    <property type="entry name" value="FIDO"/>
    <property type="match status" value="1"/>
</dbReference>
<feature type="domain" description="Fido" evidence="1">
    <location>
        <begin position="356"/>
        <end position="500"/>
    </location>
</feature>
<evidence type="ECO:0000259" key="1">
    <source>
        <dbReference type="PROSITE" id="PS51459"/>
    </source>
</evidence>
<dbReference type="Pfam" id="PF02661">
    <property type="entry name" value="Fic"/>
    <property type="match status" value="1"/>
</dbReference>
<evidence type="ECO:0000313" key="3">
    <source>
        <dbReference type="Proteomes" id="UP000615989"/>
    </source>
</evidence>
<dbReference type="InterPro" id="IPR036597">
    <property type="entry name" value="Fido-like_dom_sf"/>
</dbReference>
<dbReference type="Gene3D" id="1.10.3290.10">
    <property type="entry name" value="Fido-like domain"/>
    <property type="match status" value="1"/>
</dbReference>
<dbReference type="PANTHER" id="PTHR13504:SF38">
    <property type="entry name" value="FIDO DOMAIN-CONTAINING PROTEIN"/>
    <property type="match status" value="1"/>
</dbReference>
<dbReference type="SUPFAM" id="SSF140931">
    <property type="entry name" value="Fic-like"/>
    <property type="match status" value="1"/>
</dbReference>
<keyword evidence="3" id="KW-1185">Reference proteome</keyword>
<sequence>MATPSDKLAQSLAALKSFQDAGVVAIRATNLTRVHRERLLKNGFIREVMKGWYIPVRPDGSAGETTDWYASFWPFCGAYLSERFGDEWCLGAEHSLALHTGHWTVPRQLLVRASRGGNKPTGLLHGTSIFDVRLEVPAAGDTEVIDGMRVMRLPAALIVCSPGHFASHPVEMRAALAMVADASDVLTRLLAGGHSSIAGRLAGAFRNIGRARMADMITETMRAAGYTISETDPFNDRPPVAIGTRQTSPAVNRLRMTWGLMREDVLARFPKPPGLPSDVAGYLRRVEDAYAADAYNSLSIEGYRVSADLIERVRSGDWNPEDARDREHRDALAARGYWQAFQQVKKSVGRILAGKNAGDVAQDDHGAWYRELFGPSIVAGILKPADLAGYRNGPVYIRQSMHVPPRSEAVRELMPALFDQLREESEPAVRVVLGHFFFVYIHPYFDGNGRMGRFLMNAMMASGGYPWTVIPLAERARYMAALETASVHQDIKPFAAFLAELVKRRKNEAQR</sequence>